<keyword evidence="3" id="KW-1185">Reference proteome</keyword>
<evidence type="ECO:0000256" key="1">
    <source>
        <dbReference type="SAM" id="MobiDB-lite"/>
    </source>
</evidence>
<reference evidence="2" key="1">
    <citation type="submission" date="2017-07" db="EMBL/GenBank/DDBJ databases">
        <title>Taro Niue Genome Assembly and Annotation.</title>
        <authorList>
            <person name="Atibalentja N."/>
            <person name="Keating K."/>
            <person name="Fields C.J."/>
        </authorList>
    </citation>
    <scope>NUCLEOTIDE SEQUENCE</scope>
    <source>
        <strain evidence="2">Niue_2</strain>
        <tissue evidence="2">Leaf</tissue>
    </source>
</reference>
<comment type="caution">
    <text evidence="2">The sequence shown here is derived from an EMBL/GenBank/DDBJ whole genome shotgun (WGS) entry which is preliminary data.</text>
</comment>
<feature type="region of interest" description="Disordered" evidence="1">
    <location>
        <begin position="76"/>
        <end position="102"/>
    </location>
</feature>
<accession>A0A843UTC8</accession>
<proteinExistence type="predicted"/>
<sequence length="102" mass="11048">MSVDDGVFVPPADATRHGKYIDVRDGSTTGCLGRCRTTLPRHTSFGDSGGLKYKHWESCDNLWRLLADVAQCNPNAEDGTPTGAKDFSPARAAYLSSRTDTL</sequence>
<dbReference type="EMBL" id="NMUH01000798">
    <property type="protein sequence ID" value="MQL84960.1"/>
    <property type="molecule type" value="Genomic_DNA"/>
</dbReference>
<organism evidence="2 3">
    <name type="scientific">Colocasia esculenta</name>
    <name type="common">Wild taro</name>
    <name type="synonym">Arum esculentum</name>
    <dbReference type="NCBI Taxonomy" id="4460"/>
    <lineage>
        <taxon>Eukaryota</taxon>
        <taxon>Viridiplantae</taxon>
        <taxon>Streptophyta</taxon>
        <taxon>Embryophyta</taxon>
        <taxon>Tracheophyta</taxon>
        <taxon>Spermatophyta</taxon>
        <taxon>Magnoliopsida</taxon>
        <taxon>Liliopsida</taxon>
        <taxon>Araceae</taxon>
        <taxon>Aroideae</taxon>
        <taxon>Colocasieae</taxon>
        <taxon>Colocasia</taxon>
    </lineage>
</organism>
<protein>
    <submittedName>
        <fullName evidence="2">Uncharacterized protein</fullName>
    </submittedName>
</protein>
<name>A0A843UTC8_COLES</name>
<evidence type="ECO:0000313" key="3">
    <source>
        <dbReference type="Proteomes" id="UP000652761"/>
    </source>
</evidence>
<dbReference type="Proteomes" id="UP000652761">
    <property type="component" value="Unassembled WGS sequence"/>
</dbReference>
<dbReference type="AlphaFoldDB" id="A0A843UTC8"/>
<gene>
    <name evidence="2" type="ORF">Taro_017481</name>
</gene>
<evidence type="ECO:0000313" key="2">
    <source>
        <dbReference type="EMBL" id="MQL84960.1"/>
    </source>
</evidence>